<dbReference type="EMBL" id="GBRH01252571">
    <property type="protein sequence ID" value="JAD45324.1"/>
    <property type="molecule type" value="Transcribed_RNA"/>
</dbReference>
<name>A0A0A9A0Y1_ARUDO</name>
<protein>
    <submittedName>
        <fullName evidence="1">Uncharacterized protein</fullName>
    </submittedName>
</protein>
<accession>A0A0A9A0Y1</accession>
<proteinExistence type="predicted"/>
<organism evidence="1">
    <name type="scientific">Arundo donax</name>
    <name type="common">Giant reed</name>
    <name type="synonym">Donax arundinaceus</name>
    <dbReference type="NCBI Taxonomy" id="35708"/>
    <lineage>
        <taxon>Eukaryota</taxon>
        <taxon>Viridiplantae</taxon>
        <taxon>Streptophyta</taxon>
        <taxon>Embryophyta</taxon>
        <taxon>Tracheophyta</taxon>
        <taxon>Spermatophyta</taxon>
        <taxon>Magnoliopsida</taxon>
        <taxon>Liliopsida</taxon>
        <taxon>Poales</taxon>
        <taxon>Poaceae</taxon>
        <taxon>PACMAD clade</taxon>
        <taxon>Arundinoideae</taxon>
        <taxon>Arundineae</taxon>
        <taxon>Arundo</taxon>
    </lineage>
</organism>
<reference evidence="1" key="1">
    <citation type="submission" date="2014-09" db="EMBL/GenBank/DDBJ databases">
        <authorList>
            <person name="Magalhaes I.L.F."/>
            <person name="Oliveira U."/>
            <person name="Santos F.R."/>
            <person name="Vidigal T.H.D.A."/>
            <person name="Brescovit A.D."/>
            <person name="Santos A.J."/>
        </authorList>
    </citation>
    <scope>NUCLEOTIDE SEQUENCE</scope>
    <source>
        <tissue evidence="1">Shoot tissue taken approximately 20 cm above the soil surface</tissue>
    </source>
</reference>
<sequence length="18" mass="2161">MTFYMMDGFIYNSTVLLN</sequence>
<dbReference type="AlphaFoldDB" id="A0A0A9A0Y1"/>
<reference evidence="1" key="2">
    <citation type="journal article" date="2015" name="Data Brief">
        <title>Shoot transcriptome of the giant reed, Arundo donax.</title>
        <authorList>
            <person name="Barrero R.A."/>
            <person name="Guerrero F.D."/>
            <person name="Moolhuijzen P."/>
            <person name="Goolsby J.A."/>
            <person name="Tidwell J."/>
            <person name="Bellgard S.E."/>
            <person name="Bellgard M.I."/>
        </authorList>
    </citation>
    <scope>NUCLEOTIDE SEQUENCE</scope>
    <source>
        <tissue evidence="1">Shoot tissue taken approximately 20 cm above the soil surface</tissue>
    </source>
</reference>
<evidence type="ECO:0000313" key="1">
    <source>
        <dbReference type="EMBL" id="JAD45324.1"/>
    </source>
</evidence>